<keyword evidence="1" id="KW-0472">Membrane</keyword>
<dbReference type="OrthoDB" id="1727295at2"/>
<evidence type="ECO:0000256" key="1">
    <source>
        <dbReference type="SAM" id="Phobius"/>
    </source>
</evidence>
<keyword evidence="3" id="KW-1185">Reference proteome</keyword>
<evidence type="ECO:0000313" key="2">
    <source>
        <dbReference type="EMBL" id="QGT98962.1"/>
    </source>
</evidence>
<evidence type="ECO:0000313" key="3">
    <source>
        <dbReference type="Proteomes" id="UP000426444"/>
    </source>
</evidence>
<protein>
    <recommendedName>
        <fullName evidence="4">Small integral membrane protein</fullName>
    </recommendedName>
</protein>
<sequence length="72" mass="8449">MWEKILLSMFQEHRGKVVGVLLGLVASILFITYGFLKAIFIIFCIVLGYLIGKRLDENKGFEQWLHKMFKEK</sequence>
<dbReference type="EMBL" id="CP046457">
    <property type="protein sequence ID" value="QGT98962.1"/>
    <property type="molecule type" value="Genomic_DNA"/>
</dbReference>
<dbReference type="Proteomes" id="UP000426444">
    <property type="component" value="Chromosome"/>
</dbReference>
<name>A0A6I6DDU0_9FIRM</name>
<reference evidence="3" key="1">
    <citation type="journal article" date="2019" name="Microbiology">
        <title>Complete Genome Sequence of an Uncultured Bacterium of the Candidate Phylum Bipolaricaulota.</title>
        <authorList>
            <person name="Kadnikov V.V."/>
            <person name="Mardanov A.V."/>
            <person name="Beletsky A.V."/>
            <person name="Frank Y.A."/>
            <person name="Karnachuk O.V."/>
            <person name="Ravin N.V."/>
        </authorList>
    </citation>
    <scope>NUCLEOTIDE SEQUENCE [LARGE SCALE GENOMIC DNA]</scope>
</reference>
<dbReference type="KEGG" id="salq:SYNTR_0369"/>
<feature type="transmembrane region" description="Helical" evidence="1">
    <location>
        <begin position="20"/>
        <end position="51"/>
    </location>
</feature>
<evidence type="ECO:0008006" key="4">
    <source>
        <dbReference type="Google" id="ProtNLM"/>
    </source>
</evidence>
<gene>
    <name evidence="2" type="ORF">SYNTR_0369</name>
</gene>
<dbReference type="AlphaFoldDB" id="A0A6I6DDU0"/>
<dbReference type="RefSeq" id="WP_156202905.1">
    <property type="nucleotide sequence ID" value="NZ_CP046457.1"/>
</dbReference>
<keyword evidence="1" id="KW-0812">Transmembrane</keyword>
<keyword evidence="1" id="KW-1133">Transmembrane helix</keyword>
<organism evidence="2 3">
    <name type="scientific">Candidatus Syntrophocurvum alkaliphilum</name>
    <dbReference type="NCBI Taxonomy" id="2293317"/>
    <lineage>
        <taxon>Bacteria</taxon>
        <taxon>Bacillati</taxon>
        <taxon>Bacillota</taxon>
        <taxon>Clostridia</taxon>
        <taxon>Eubacteriales</taxon>
        <taxon>Syntrophomonadaceae</taxon>
        <taxon>Candidatus Syntrophocurvum</taxon>
    </lineage>
</organism>
<proteinExistence type="predicted"/>
<dbReference type="Pfam" id="PF10031">
    <property type="entry name" value="DUF2273"/>
    <property type="match status" value="1"/>
</dbReference>
<accession>A0A6I6DDU0</accession>
<dbReference type="InterPro" id="IPR018730">
    <property type="entry name" value="DUF2273"/>
</dbReference>